<keyword evidence="1" id="KW-1133">Transmembrane helix</keyword>
<feature type="transmembrane region" description="Helical" evidence="1">
    <location>
        <begin position="85"/>
        <end position="103"/>
    </location>
</feature>
<evidence type="ECO:0000259" key="2">
    <source>
        <dbReference type="Pfam" id="PF14340"/>
    </source>
</evidence>
<feature type="transmembrane region" description="Helical" evidence="1">
    <location>
        <begin position="109"/>
        <end position="136"/>
    </location>
</feature>
<evidence type="ECO:0000256" key="1">
    <source>
        <dbReference type="SAM" id="Phobius"/>
    </source>
</evidence>
<comment type="caution">
    <text evidence="3">The sequence shown here is derived from an EMBL/GenBank/DDBJ whole genome shotgun (WGS) entry which is preliminary data.</text>
</comment>
<protein>
    <submittedName>
        <fullName evidence="3">DUF4395 domain-containing protein</fullName>
    </submittedName>
</protein>
<keyword evidence="4" id="KW-1185">Reference proteome</keyword>
<feature type="domain" description="DUF4395" evidence="2">
    <location>
        <begin position="7"/>
        <end position="140"/>
    </location>
</feature>
<dbReference type="EMBL" id="SDPP02000001">
    <property type="protein sequence ID" value="KAA1379843.1"/>
    <property type="molecule type" value="Genomic_DNA"/>
</dbReference>
<accession>A0A641ARL1</accession>
<sequence>MSQPTQVDPRGLRVVAGITAVVLALVLVVPSEPVRTALLAVQVAVFAIASFVGLTASPWALVYAKVVRPRLAPPAALEDARPPRFAQLVGLAFTTVALVALLAGSTTIALVATAFALVAALLNAVVGLCLGCELYLAVRRLSPAGA</sequence>
<feature type="transmembrane region" description="Helical" evidence="1">
    <location>
        <begin position="12"/>
        <end position="31"/>
    </location>
</feature>
<keyword evidence="1" id="KW-0812">Transmembrane</keyword>
<proteinExistence type="predicted"/>
<organism evidence="3 4">
    <name type="scientific">Aeromicrobium fastidiosum</name>
    <dbReference type="NCBI Taxonomy" id="52699"/>
    <lineage>
        <taxon>Bacteria</taxon>
        <taxon>Bacillati</taxon>
        <taxon>Actinomycetota</taxon>
        <taxon>Actinomycetes</taxon>
        <taxon>Propionibacteriales</taxon>
        <taxon>Nocardioidaceae</taxon>
        <taxon>Aeromicrobium</taxon>
    </lineage>
</organism>
<dbReference type="OrthoDB" id="345402at2"/>
<gene>
    <name evidence="3" type="ORF">ESP62_001100</name>
</gene>
<dbReference type="Pfam" id="PF14340">
    <property type="entry name" value="DUF4395"/>
    <property type="match status" value="1"/>
</dbReference>
<dbReference type="RefSeq" id="WP_129179743.1">
    <property type="nucleotide sequence ID" value="NZ_JAGIOG010000001.1"/>
</dbReference>
<dbReference type="InterPro" id="IPR025508">
    <property type="entry name" value="DUF4395"/>
</dbReference>
<reference evidence="3" key="1">
    <citation type="submission" date="2019-09" db="EMBL/GenBank/DDBJ databases">
        <authorList>
            <person name="Li J."/>
        </authorList>
    </citation>
    <scope>NUCLEOTIDE SEQUENCE [LARGE SCALE GENOMIC DNA]</scope>
    <source>
        <strain evidence="3">NRBC 14897</strain>
    </source>
</reference>
<evidence type="ECO:0000313" key="4">
    <source>
        <dbReference type="Proteomes" id="UP001515100"/>
    </source>
</evidence>
<keyword evidence="1" id="KW-0472">Membrane</keyword>
<evidence type="ECO:0000313" key="3">
    <source>
        <dbReference type="EMBL" id="KAA1379843.1"/>
    </source>
</evidence>
<name>A0A641ARL1_9ACTN</name>
<feature type="transmembrane region" description="Helical" evidence="1">
    <location>
        <begin position="37"/>
        <end position="64"/>
    </location>
</feature>
<dbReference type="Proteomes" id="UP001515100">
    <property type="component" value="Unassembled WGS sequence"/>
</dbReference>
<dbReference type="AlphaFoldDB" id="A0A641ARL1"/>